<reference evidence="1 2" key="1">
    <citation type="journal article" date="2015" name="Nature">
        <title>rRNA introns, odd ribosomes, and small enigmatic genomes across a large radiation of phyla.</title>
        <authorList>
            <person name="Brown C.T."/>
            <person name="Hug L.A."/>
            <person name="Thomas B.C."/>
            <person name="Sharon I."/>
            <person name="Castelle C.J."/>
            <person name="Singh A."/>
            <person name="Wilkins M.J."/>
            <person name="Williams K.H."/>
            <person name="Banfield J.F."/>
        </authorList>
    </citation>
    <scope>NUCLEOTIDE SEQUENCE [LARGE SCALE GENOMIC DNA]</scope>
</reference>
<accession>A0A0G0M8T7</accession>
<organism evidence="1 2">
    <name type="scientific">Candidatus Woesebacteria bacterium GW2011_GWB1_39_12</name>
    <dbReference type="NCBI Taxonomy" id="1618574"/>
    <lineage>
        <taxon>Bacteria</taxon>
        <taxon>Candidatus Woeseibacteriota</taxon>
    </lineage>
</organism>
<evidence type="ECO:0000313" key="1">
    <source>
        <dbReference type="EMBL" id="KKR00549.1"/>
    </source>
</evidence>
<dbReference type="STRING" id="1618574.UT24_C0011G0002"/>
<proteinExistence type="predicted"/>
<gene>
    <name evidence="1" type="ORF">UT24_C0011G0002</name>
</gene>
<dbReference type="Proteomes" id="UP000033881">
    <property type="component" value="Unassembled WGS sequence"/>
</dbReference>
<name>A0A0G0M8T7_9BACT</name>
<comment type="caution">
    <text evidence="1">The sequence shown here is derived from an EMBL/GenBank/DDBJ whole genome shotgun (WGS) entry which is preliminary data.</text>
</comment>
<dbReference type="EMBL" id="LBWB01000011">
    <property type="protein sequence ID" value="KKR00549.1"/>
    <property type="molecule type" value="Genomic_DNA"/>
</dbReference>
<sequence length="163" mass="17629">MSEGFVGRKLIEIRAMTQEELDSECWRYNPGNPALVLIFEGNAKLFASRDAEGNDAGCLFGDLDGSSVFVMPEKSIEGQDLPGWDGNVIPPDPKPKKNTDFRVGDKVVITSAVSPKYLAGVEGEIVGMATKKVKLKLSNVSKSGGRFFTGQVIHCPVGLLERV</sequence>
<dbReference type="AlphaFoldDB" id="A0A0G0M8T7"/>
<protein>
    <submittedName>
        <fullName evidence="1">Uncharacterized protein</fullName>
    </submittedName>
</protein>
<evidence type="ECO:0000313" key="2">
    <source>
        <dbReference type="Proteomes" id="UP000033881"/>
    </source>
</evidence>